<accession>A0A1W9HX89</accession>
<evidence type="ECO:0000256" key="1">
    <source>
        <dbReference type="ARBA" id="ARBA00003871"/>
    </source>
</evidence>
<dbReference type="AlphaFoldDB" id="A0A1W9HX89"/>
<comment type="caution">
    <text evidence="4">The sequence shown here is derived from an EMBL/GenBank/DDBJ whole genome shotgun (WGS) entry which is preliminary data.</text>
</comment>
<comment type="function">
    <text evidence="1">Hydrolyzes indole-3-acetamide (IAM) into indole-3-acetic acid (IAA).</text>
</comment>
<dbReference type="STRING" id="1827387.A4S15_09475"/>
<dbReference type="Pfam" id="PF01425">
    <property type="entry name" value="Amidase"/>
    <property type="match status" value="1"/>
</dbReference>
<dbReference type="PROSITE" id="PS00571">
    <property type="entry name" value="AMIDASES"/>
    <property type="match status" value="1"/>
</dbReference>
<dbReference type="InterPro" id="IPR023631">
    <property type="entry name" value="Amidase_dom"/>
</dbReference>
<dbReference type="PANTHER" id="PTHR11895">
    <property type="entry name" value="TRANSAMIDASE"/>
    <property type="match status" value="1"/>
</dbReference>
<evidence type="ECO:0000313" key="4">
    <source>
        <dbReference type="EMBL" id="OQW52048.1"/>
    </source>
</evidence>
<dbReference type="PANTHER" id="PTHR11895:SF176">
    <property type="entry name" value="AMIDASE AMID-RELATED"/>
    <property type="match status" value="1"/>
</dbReference>
<protein>
    <recommendedName>
        <fullName evidence="2">Indoleacetamide hydrolase</fullName>
    </recommendedName>
</protein>
<gene>
    <name evidence="4" type="ORF">A4S15_09475</name>
</gene>
<evidence type="ECO:0000256" key="2">
    <source>
        <dbReference type="ARBA" id="ARBA00021874"/>
    </source>
</evidence>
<sequence>MLVSELSVRDIARLSAGGQLSARSITGHFLDAIAAENDKLHAFVEIFAGSAIRRAEELDTVACRSGAVGPLHGVPIAVKDLAQIGNRSPGFGSKCYAPLQGATTAPAIQRLIDAGAVIIGMTHMVEFAIGGWGTNHAMSTPWNPVDRDVHRVPGGSSSGSAVAVAAGLVPAAIGSDTGGSIRIPASLCGIVGFKPSFGSIPLEGIAPLGPDFDTLGPITRNVADARLLFSVMAGLPVQEKRIGKSLHVGVPASEQLAPCDPEVLSNFERSIESLRSAGHKVEIFSFPKAMTAYQALNGKIVARDAYRQHRALAEDSTTALDPYVRQRVLAGRDIDDARYDALLEDRAAAIAEFRSGYTRFDIFALPGTPLPAIPVSAVDESTIPMSRYTRVGNCLDLCGLSLPNGVTSTGLPTGLQLMSWSGADAELLDFAEQVSQGIGS</sequence>
<evidence type="ECO:0000259" key="3">
    <source>
        <dbReference type="Pfam" id="PF01425"/>
    </source>
</evidence>
<dbReference type="Gene3D" id="3.90.1300.10">
    <property type="entry name" value="Amidase signature (AS) domain"/>
    <property type="match status" value="1"/>
</dbReference>
<proteinExistence type="predicted"/>
<feature type="domain" description="Amidase" evidence="3">
    <location>
        <begin position="25"/>
        <end position="428"/>
    </location>
</feature>
<dbReference type="RefSeq" id="WP_376803591.1">
    <property type="nucleotide sequence ID" value="NZ_DHHW01000024.1"/>
</dbReference>
<dbReference type="GO" id="GO:0003824">
    <property type="term" value="F:catalytic activity"/>
    <property type="evidence" value="ECO:0007669"/>
    <property type="project" value="InterPro"/>
</dbReference>
<dbReference type="InterPro" id="IPR036928">
    <property type="entry name" value="AS_sf"/>
</dbReference>
<name>A0A1W9HX89_9HYPH</name>
<organism evidence="4 5">
    <name type="scientific">Candidatus Raskinella chloraquaticus</name>
    <dbReference type="NCBI Taxonomy" id="1951219"/>
    <lineage>
        <taxon>Bacteria</taxon>
        <taxon>Pseudomonadati</taxon>
        <taxon>Pseudomonadota</taxon>
        <taxon>Alphaproteobacteria</taxon>
        <taxon>Hyphomicrobiales</taxon>
        <taxon>Phreatobacteraceae</taxon>
        <taxon>Candidatus Raskinella</taxon>
    </lineage>
</organism>
<reference evidence="4 5" key="1">
    <citation type="journal article" date="2017" name="Water Res.">
        <title>Comammox in drinking water systems.</title>
        <authorList>
            <person name="Wang Y."/>
            <person name="Ma L."/>
            <person name="Mao Y."/>
            <person name="Jiang X."/>
            <person name="Xia Y."/>
            <person name="Yu K."/>
            <person name="Li B."/>
            <person name="Zhang T."/>
        </authorList>
    </citation>
    <scope>NUCLEOTIDE SEQUENCE [LARGE SCALE GENOMIC DNA]</scope>
    <source>
        <strain evidence="4">SG_bin8</strain>
    </source>
</reference>
<dbReference type="SUPFAM" id="SSF75304">
    <property type="entry name" value="Amidase signature (AS) enzymes"/>
    <property type="match status" value="1"/>
</dbReference>
<dbReference type="EMBL" id="LWDL01000016">
    <property type="protein sequence ID" value="OQW52048.1"/>
    <property type="molecule type" value="Genomic_DNA"/>
</dbReference>
<dbReference type="InterPro" id="IPR000120">
    <property type="entry name" value="Amidase"/>
</dbReference>
<evidence type="ECO:0000313" key="5">
    <source>
        <dbReference type="Proteomes" id="UP000192872"/>
    </source>
</evidence>
<dbReference type="Proteomes" id="UP000192872">
    <property type="component" value="Unassembled WGS sequence"/>
</dbReference>
<dbReference type="InterPro" id="IPR020556">
    <property type="entry name" value="Amidase_CS"/>
</dbReference>